<proteinExistence type="inferred from homology"/>
<dbReference type="GeneTree" id="ENSGT01050000244940"/>
<dbReference type="Bgee" id="ENSMODG00000024474">
    <property type="expression patterns" value="Expressed in spermatid and 9 other cell types or tissues"/>
</dbReference>
<dbReference type="HOGENOM" id="CLU_061277_0_0_1"/>
<evidence type="ECO:0000256" key="5">
    <source>
        <dbReference type="ARBA" id="ARBA00023136"/>
    </source>
</evidence>
<feature type="transmembrane region" description="Helical" evidence="6">
    <location>
        <begin position="85"/>
        <end position="103"/>
    </location>
</feature>
<dbReference type="Ensembl" id="ENSMODT00000035858.1">
    <property type="protein sequence ID" value="ENSMODP00000034272.1"/>
    <property type="gene ID" value="ENSMODG00000024474.1"/>
</dbReference>
<dbReference type="OMA" id="AQKISNC"/>
<reference evidence="7" key="3">
    <citation type="submission" date="2025-09" db="UniProtKB">
        <authorList>
            <consortium name="Ensembl"/>
        </authorList>
    </citation>
    <scope>IDENTIFICATION</scope>
</reference>
<comment type="similarity">
    <text evidence="2 6">Belongs to the BI1 family.</text>
</comment>
<dbReference type="PANTHER" id="PTHR23291">
    <property type="entry name" value="BAX INHIBITOR-RELATED"/>
    <property type="match status" value="1"/>
</dbReference>
<dbReference type="GO" id="GO:0034620">
    <property type="term" value="P:cellular response to unfolded protein"/>
    <property type="evidence" value="ECO:0000318"/>
    <property type="project" value="GO_Central"/>
</dbReference>
<dbReference type="AlphaFoldDB" id="F7GFL1"/>
<dbReference type="PANTHER" id="PTHR23291:SF32">
    <property type="entry name" value="BAX INHIBITOR 1"/>
    <property type="match status" value="1"/>
</dbReference>
<dbReference type="GO" id="GO:0060698">
    <property type="term" value="F:endoribonuclease inhibitor activity"/>
    <property type="evidence" value="ECO:0000318"/>
    <property type="project" value="GO_Central"/>
</dbReference>
<comment type="subcellular location">
    <subcellularLocation>
        <location evidence="1">Membrane</location>
        <topology evidence="1">Multi-pass membrane protein</topology>
    </subcellularLocation>
</comment>
<reference evidence="7 8" key="1">
    <citation type="journal article" date="2007" name="Nature">
        <title>Genome of the marsupial Monodelphis domestica reveals innovation in non-coding sequences.</title>
        <authorList>
            <person name="Mikkelsen T.S."/>
            <person name="Wakefield M.J."/>
            <person name="Aken B."/>
            <person name="Amemiya C.T."/>
            <person name="Chang J.L."/>
            <person name="Duke S."/>
            <person name="Garber M."/>
            <person name="Gentles A.J."/>
            <person name="Goodstadt L."/>
            <person name="Heger A."/>
            <person name="Jurka J."/>
            <person name="Kamal M."/>
            <person name="Mauceli E."/>
            <person name="Searle S.M."/>
            <person name="Sharpe T."/>
            <person name="Baker M.L."/>
            <person name="Batzer M.A."/>
            <person name="Benos P.V."/>
            <person name="Belov K."/>
            <person name="Clamp M."/>
            <person name="Cook A."/>
            <person name="Cuff J."/>
            <person name="Das R."/>
            <person name="Davidow L."/>
            <person name="Deakin J.E."/>
            <person name="Fazzari M.J."/>
            <person name="Glass J.L."/>
            <person name="Grabherr M."/>
            <person name="Greally J.M."/>
            <person name="Gu W."/>
            <person name="Hore T.A."/>
            <person name="Huttley G.A."/>
            <person name="Kleber M."/>
            <person name="Jirtle R.L."/>
            <person name="Koina E."/>
            <person name="Lee J.T."/>
            <person name="Mahony S."/>
            <person name="Marra M.A."/>
            <person name="Miller R.D."/>
            <person name="Nicholls R.D."/>
            <person name="Oda M."/>
            <person name="Papenfuss A.T."/>
            <person name="Parra Z.E."/>
            <person name="Pollock D.D."/>
            <person name="Ray D.A."/>
            <person name="Schein J.E."/>
            <person name="Speed T.P."/>
            <person name="Thompson K."/>
            <person name="VandeBerg J.L."/>
            <person name="Wade C.M."/>
            <person name="Walker J.A."/>
            <person name="Waters P.D."/>
            <person name="Webber C."/>
            <person name="Weidman J.R."/>
            <person name="Xie X."/>
            <person name="Zody M.C."/>
            <person name="Baldwin J."/>
            <person name="Abdouelleil A."/>
            <person name="Abdulkadir J."/>
            <person name="Abebe A."/>
            <person name="Abera B."/>
            <person name="Abreu J."/>
            <person name="Acer S.C."/>
            <person name="Aftuck L."/>
            <person name="Alexander A."/>
            <person name="An P."/>
            <person name="Anderson E."/>
            <person name="Anderson S."/>
            <person name="Arachi H."/>
            <person name="Azer M."/>
            <person name="Bachantsang P."/>
            <person name="Barry A."/>
            <person name="Bayul T."/>
            <person name="Berlin A."/>
            <person name="Bessette D."/>
            <person name="Bloom T."/>
            <person name="Bloom T."/>
            <person name="Boguslavskiy L."/>
            <person name="Bonnet C."/>
            <person name="Boukhgalter B."/>
            <person name="Bourzgui I."/>
            <person name="Brown A."/>
            <person name="Cahill P."/>
            <person name="Channer S."/>
            <person name="Cheshatsang Y."/>
            <person name="Chuda L."/>
            <person name="Citroen M."/>
            <person name="Collymore A."/>
            <person name="Cooke P."/>
            <person name="Costello M."/>
            <person name="D'Aco K."/>
            <person name="Daza R."/>
            <person name="De Haan G."/>
            <person name="DeGray S."/>
            <person name="DeMaso C."/>
            <person name="Dhargay N."/>
            <person name="Dooley K."/>
            <person name="Dooley E."/>
            <person name="Doricent M."/>
            <person name="Dorje P."/>
            <person name="Dorjee K."/>
            <person name="Dupes A."/>
            <person name="Elong R."/>
            <person name="Falk J."/>
            <person name="Farina A."/>
            <person name="Faro S."/>
            <person name="Ferguson D."/>
            <person name="Fisher S."/>
            <person name="Foley C.D."/>
            <person name="Franke A."/>
            <person name="Friedrich D."/>
            <person name="Gadbois L."/>
            <person name="Gearin G."/>
            <person name="Gearin C.R."/>
            <person name="Giannoukos G."/>
            <person name="Goode T."/>
            <person name="Graham J."/>
            <person name="Grandbois E."/>
            <person name="Grewal S."/>
            <person name="Gyaltsen K."/>
            <person name="Hafez N."/>
            <person name="Hagos B."/>
            <person name="Hall J."/>
            <person name="Henson C."/>
            <person name="Hollinger A."/>
            <person name="Honan T."/>
            <person name="Huard M.D."/>
            <person name="Hughes L."/>
            <person name="Hurhula B."/>
            <person name="Husby M.E."/>
            <person name="Kamat A."/>
            <person name="Kanga B."/>
            <person name="Kashin S."/>
            <person name="Khazanovich D."/>
            <person name="Kisner P."/>
            <person name="Lance K."/>
            <person name="Lara M."/>
            <person name="Lee W."/>
            <person name="Lennon N."/>
            <person name="Letendre F."/>
            <person name="LeVine R."/>
            <person name="Lipovsky A."/>
            <person name="Liu X."/>
            <person name="Liu J."/>
            <person name="Liu S."/>
            <person name="Lokyitsang T."/>
            <person name="Lokyitsang Y."/>
            <person name="Lubonja R."/>
            <person name="Lui A."/>
            <person name="MacDonald P."/>
            <person name="Magnisalis V."/>
            <person name="Maru K."/>
            <person name="Matthews C."/>
            <person name="McCusker W."/>
            <person name="McDonough S."/>
            <person name="Mehta T."/>
            <person name="Meldrim J."/>
            <person name="Meneus L."/>
            <person name="Mihai O."/>
            <person name="Mihalev A."/>
            <person name="Mihova T."/>
            <person name="Mittelman R."/>
            <person name="Mlenga V."/>
            <person name="Montmayeur A."/>
            <person name="Mulrain L."/>
            <person name="Navidi A."/>
            <person name="Naylor J."/>
            <person name="Negash T."/>
            <person name="Nguyen T."/>
            <person name="Nguyen N."/>
            <person name="Nicol R."/>
            <person name="Norbu C."/>
            <person name="Norbu N."/>
            <person name="Novod N."/>
            <person name="O'Neill B."/>
            <person name="Osman S."/>
            <person name="Markiewicz E."/>
            <person name="Oyono O.L."/>
            <person name="Patti C."/>
            <person name="Phunkhang P."/>
            <person name="Pierre F."/>
            <person name="Priest M."/>
            <person name="Raghuraman S."/>
            <person name="Rege F."/>
            <person name="Reyes R."/>
            <person name="Rise C."/>
            <person name="Rogov P."/>
            <person name="Ross K."/>
            <person name="Ryan E."/>
            <person name="Settipalli S."/>
            <person name="Shea T."/>
            <person name="Sherpa N."/>
            <person name="Shi L."/>
            <person name="Shih D."/>
            <person name="Sparrow T."/>
            <person name="Spaulding J."/>
            <person name="Stalker J."/>
            <person name="Stange-Thomann N."/>
            <person name="Stavropoulos S."/>
            <person name="Stone C."/>
            <person name="Strader C."/>
            <person name="Tesfaye S."/>
            <person name="Thomson T."/>
            <person name="Thoulutsang Y."/>
            <person name="Thoulutsang D."/>
            <person name="Topham K."/>
            <person name="Topping I."/>
            <person name="Tsamla T."/>
            <person name="Vassiliev H."/>
            <person name="Vo A."/>
            <person name="Wangchuk T."/>
            <person name="Wangdi T."/>
            <person name="Weiand M."/>
            <person name="Wilkinson J."/>
            <person name="Wilson A."/>
            <person name="Yadav S."/>
            <person name="Young G."/>
            <person name="Yu Q."/>
            <person name="Zembek L."/>
            <person name="Zhong D."/>
            <person name="Zimmer A."/>
            <person name="Zwirko Z."/>
            <person name="Jaffe D.B."/>
            <person name="Alvarez P."/>
            <person name="Brockman W."/>
            <person name="Butler J."/>
            <person name="Chin C."/>
            <person name="Gnerre S."/>
            <person name="MacCallum I."/>
            <person name="Graves J.A."/>
            <person name="Ponting C.P."/>
            <person name="Breen M."/>
            <person name="Samollow P.B."/>
            <person name="Lander E.S."/>
            <person name="Lindblad-Toh K."/>
        </authorList>
    </citation>
    <scope>NUCLEOTIDE SEQUENCE [LARGE SCALE GENOMIC DNA]</scope>
</reference>
<feature type="transmembrane region" description="Helical" evidence="6">
    <location>
        <begin position="30"/>
        <end position="47"/>
    </location>
</feature>
<keyword evidence="3 6" id="KW-0812">Transmembrane</keyword>
<dbReference type="InParanoid" id="F7GFL1"/>
<name>F7GFL1_MONDO</name>
<dbReference type="GO" id="GO:0005789">
    <property type="term" value="C:endoplasmic reticulum membrane"/>
    <property type="evidence" value="ECO:0000318"/>
    <property type="project" value="GO_Central"/>
</dbReference>
<protein>
    <recommendedName>
        <fullName evidence="9">Transmembrane BAX inhibitor motif-containing protein 6</fullName>
    </recommendedName>
</protein>
<evidence type="ECO:0000256" key="4">
    <source>
        <dbReference type="ARBA" id="ARBA00022989"/>
    </source>
</evidence>
<feature type="transmembrane region" description="Helical" evidence="6">
    <location>
        <begin position="115"/>
        <end position="133"/>
    </location>
</feature>
<dbReference type="Proteomes" id="UP000002280">
    <property type="component" value="Chromosome 2"/>
</dbReference>
<evidence type="ECO:0000256" key="1">
    <source>
        <dbReference type="ARBA" id="ARBA00004141"/>
    </source>
</evidence>
<accession>F7GFL1</accession>
<dbReference type="GO" id="GO:2001234">
    <property type="term" value="P:negative regulation of apoptotic signaling pathway"/>
    <property type="evidence" value="ECO:0000318"/>
    <property type="project" value="GO_Central"/>
</dbReference>
<evidence type="ECO:0000256" key="6">
    <source>
        <dbReference type="RuleBase" id="RU004379"/>
    </source>
</evidence>
<feature type="transmembrane region" description="Helical" evidence="6">
    <location>
        <begin position="172"/>
        <end position="191"/>
    </location>
</feature>
<feature type="transmembrane region" description="Helical" evidence="6">
    <location>
        <begin position="53"/>
        <end position="73"/>
    </location>
</feature>
<dbReference type="Pfam" id="PF01027">
    <property type="entry name" value="Bax1-I"/>
    <property type="match status" value="1"/>
</dbReference>
<dbReference type="InterPro" id="IPR006214">
    <property type="entry name" value="Bax_inhibitor_1-related"/>
</dbReference>
<sequence>MNTINRIFNLNALFALSHITPESQSHLKKVYASFSFSMIMAAAGAYIHMFTHFIQAGLLLTLGSLGLIMCLLGTPHHHKTEKKRLVLLAGFAFLVGMGLGPALDLCMTTNPNIVSTSLLGTAMIFSCFTLSSVYAKLHSYLVLGGILISSMSLILFISLRNLLFGSHLLFQMNLYVGLAIICGFILFDTQLIIEKYENGDKDYIWHCVDLFLDFVTFFWRCLMILAMNEKNKMK</sequence>
<keyword evidence="8" id="KW-1185">Reference proteome</keyword>
<dbReference type="eggNOG" id="KOG1629">
    <property type="taxonomic scope" value="Eukaryota"/>
</dbReference>
<feature type="transmembrane region" description="Helical" evidence="6">
    <location>
        <begin position="140"/>
        <end position="160"/>
    </location>
</feature>
<dbReference type="STRING" id="13616.ENSMODP00000034272"/>
<dbReference type="CDD" id="cd10430">
    <property type="entry name" value="BI-1"/>
    <property type="match status" value="1"/>
</dbReference>
<keyword evidence="5 6" id="KW-0472">Membrane</keyword>
<evidence type="ECO:0000256" key="3">
    <source>
        <dbReference type="ARBA" id="ARBA00022692"/>
    </source>
</evidence>
<organism evidence="7 8">
    <name type="scientific">Monodelphis domestica</name>
    <name type="common">Gray short-tailed opossum</name>
    <dbReference type="NCBI Taxonomy" id="13616"/>
    <lineage>
        <taxon>Eukaryota</taxon>
        <taxon>Metazoa</taxon>
        <taxon>Chordata</taxon>
        <taxon>Craniata</taxon>
        <taxon>Vertebrata</taxon>
        <taxon>Euteleostomi</taxon>
        <taxon>Mammalia</taxon>
        <taxon>Metatheria</taxon>
        <taxon>Didelphimorphia</taxon>
        <taxon>Didelphidae</taxon>
        <taxon>Monodelphis</taxon>
    </lineage>
</organism>
<evidence type="ECO:0000256" key="2">
    <source>
        <dbReference type="ARBA" id="ARBA00010350"/>
    </source>
</evidence>
<reference evidence="7" key="2">
    <citation type="submission" date="2025-08" db="UniProtKB">
        <authorList>
            <consortium name="Ensembl"/>
        </authorList>
    </citation>
    <scope>IDENTIFICATION</scope>
</reference>
<evidence type="ECO:0008006" key="9">
    <source>
        <dbReference type="Google" id="ProtNLM"/>
    </source>
</evidence>
<dbReference type="GO" id="GO:0005262">
    <property type="term" value="F:calcium channel activity"/>
    <property type="evidence" value="ECO:0000318"/>
    <property type="project" value="GO_Central"/>
</dbReference>
<keyword evidence="4 6" id="KW-1133">Transmembrane helix</keyword>
<evidence type="ECO:0000313" key="7">
    <source>
        <dbReference type="Ensembl" id="ENSMODP00000034272.1"/>
    </source>
</evidence>
<evidence type="ECO:0000313" key="8">
    <source>
        <dbReference type="Proteomes" id="UP000002280"/>
    </source>
</evidence>